<evidence type="ECO:0000256" key="4">
    <source>
        <dbReference type="ARBA" id="ARBA00022475"/>
    </source>
</evidence>
<dbReference type="Pfam" id="PF01032">
    <property type="entry name" value="FecCD"/>
    <property type="match status" value="1"/>
</dbReference>
<reference evidence="9 10" key="1">
    <citation type="submission" date="2023-07" db="EMBL/GenBank/DDBJ databases">
        <title>Sorghum-associated microbial communities from plants grown in Nebraska, USA.</title>
        <authorList>
            <person name="Schachtman D."/>
        </authorList>
    </citation>
    <scope>NUCLEOTIDE SEQUENCE [LARGE SCALE GENOMIC DNA]</scope>
    <source>
        <strain evidence="9 10">BE313</strain>
    </source>
</reference>
<keyword evidence="7 8" id="KW-0472">Membrane</keyword>
<evidence type="ECO:0000256" key="3">
    <source>
        <dbReference type="ARBA" id="ARBA00022448"/>
    </source>
</evidence>
<dbReference type="RefSeq" id="WP_310375892.1">
    <property type="nucleotide sequence ID" value="NZ_JAVDXT010000004.1"/>
</dbReference>
<feature type="transmembrane region" description="Helical" evidence="8">
    <location>
        <begin position="134"/>
        <end position="158"/>
    </location>
</feature>
<keyword evidence="4" id="KW-1003">Cell membrane</keyword>
<evidence type="ECO:0000256" key="2">
    <source>
        <dbReference type="ARBA" id="ARBA00007935"/>
    </source>
</evidence>
<dbReference type="Gene3D" id="1.10.3470.10">
    <property type="entry name" value="ABC transporter involved in vitamin B12 uptake, BtuC"/>
    <property type="match status" value="1"/>
</dbReference>
<accession>A0ABU2CDB6</accession>
<feature type="transmembrane region" description="Helical" evidence="8">
    <location>
        <begin position="207"/>
        <end position="227"/>
    </location>
</feature>
<feature type="transmembrane region" description="Helical" evidence="8">
    <location>
        <begin position="165"/>
        <end position="187"/>
    </location>
</feature>
<dbReference type="PANTHER" id="PTHR30472">
    <property type="entry name" value="FERRIC ENTEROBACTIN TRANSPORT SYSTEM PERMEASE PROTEIN"/>
    <property type="match status" value="1"/>
</dbReference>
<feature type="transmembrane region" description="Helical" evidence="8">
    <location>
        <begin position="108"/>
        <end position="128"/>
    </location>
</feature>
<evidence type="ECO:0000256" key="7">
    <source>
        <dbReference type="ARBA" id="ARBA00023136"/>
    </source>
</evidence>
<dbReference type="PANTHER" id="PTHR30472:SF25">
    <property type="entry name" value="ABC TRANSPORTER PERMEASE PROTEIN MJ0876-RELATED"/>
    <property type="match status" value="1"/>
</dbReference>
<feature type="transmembrane region" description="Helical" evidence="8">
    <location>
        <begin position="258"/>
        <end position="284"/>
    </location>
</feature>
<protein>
    <submittedName>
        <fullName evidence="9">Iron complex transport system permease protein</fullName>
    </submittedName>
</protein>
<gene>
    <name evidence="9" type="ORF">J2X19_004023</name>
</gene>
<feature type="transmembrane region" description="Helical" evidence="8">
    <location>
        <begin position="76"/>
        <end position="96"/>
    </location>
</feature>
<dbReference type="InterPro" id="IPR037294">
    <property type="entry name" value="ABC_BtuC-like"/>
</dbReference>
<dbReference type="SUPFAM" id="SSF81345">
    <property type="entry name" value="ABC transporter involved in vitamin B12 uptake, BtuC"/>
    <property type="match status" value="1"/>
</dbReference>
<evidence type="ECO:0000256" key="6">
    <source>
        <dbReference type="ARBA" id="ARBA00022989"/>
    </source>
</evidence>
<keyword evidence="5 8" id="KW-0812">Transmembrane</keyword>
<comment type="similarity">
    <text evidence="2">Belongs to the binding-protein-dependent transport system permease family. FecCD subfamily.</text>
</comment>
<evidence type="ECO:0000313" key="9">
    <source>
        <dbReference type="EMBL" id="MDR7379329.1"/>
    </source>
</evidence>
<keyword evidence="3" id="KW-0813">Transport</keyword>
<evidence type="ECO:0000256" key="1">
    <source>
        <dbReference type="ARBA" id="ARBA00004651"/>
    </source>
</evidence>
<comment type="caution">
    <text evidence="9">The sequence shown here is derived from an EMBL/GenBank/DDBJ whole genome shotgun (WGS) entry which is preliminary data.</text>
</comment>
<feature type="transmembrane region" description="Helical" evidence="8">
    <location>
        <begin position="296"/>
        <end position="316"/>
    </location>
</feature>
<keyword evidence="6 8" id="KW-1133">Transmembrane helix</keyword>
<dbReference type="CDD" id="cd06550">
    <property type="entry name" value="TM_ABC_iron-siderophores_like"/>
    <property type="match status" value="1"/>
</dbReference>
<name>A0ABU2CDB6_9BURK</name>
<evidence type="ECO:0000256" key="5">
    <source>
        <dbReference type="ARBA" id="ARBA00022692"/>
    </source>
</evidence>
<evidence type="ECO:0000256" key="8">
    <source>
        <dbReference type="SAM" id="Phobius"/>
    </source>
</evidence>
<dbReference type="Proteomes" id="UP001180487">
    <property type="component" value="Unassembled WGS sequence"/>
</dbReference>
<dbReference type="InterPro" id="IPR000522">
    <property type="entry name" value="ABC_transptr_permease_BtuC"/>
</dbReference>
<keyword evidence="10" id="KW-1185">Reference proteome</keyword>
<dbReference type="EMBL" id="JAVDXT010000004">
    <property type="protein sequence ID" value="MDR7379329.1"/>
    <property type="molecule type" value="Genomic_DNA"/>
</dbReference>
<comment type="subcellular location">
    <subcellularLocation>
        <location evidence="1">Cell membrane</location>
        <topology evidence="1">Multi-pass membrane protein</topology>
    </subcellularLocation>
</comment>
<organism evidence="9 10">
    <name type="scientific">Rhodoferax ferrireducens</name>
    <dbReference type="NCBI Taxonomy" id="192843"/>
    <lineage>
        <taxon>Bacteria</taxon>
        <taxon>Pseudomonadati</taxon>
        <taxon>Pseudomonadota</taxon>
        <taxon>Betaproteobacteria</taxon>
        <taxon>Burkholderiales</taxon>
        <taxon>Comamonadaceae</taxon>
        <taxon>Rhodoferax</taxon>
    </lineage>
</organism>
<sequence>MNAEVLALRSALDGQRRRENRRWLYLLGFAGLAAVSLVLDIATGPSLLGVADVLNTLLHSETADATTKAIVLDMRLPIALMALVVGAALGIGGGEMQTLLDNPMASPFTLGLAAAAGLGAALSLYFGGFGLPPLVAIPLGAFVMCMLAASVLFGLALLKHVSSQTLILAGIALLFLFQSLLSLLQFLSSPELNQQILFWLFGSLTKTTWQTLAITTVVTAVCSLLLFQDAWRLTALRLGEVRARSLGVDVTRLRLKTLVLVALMTSTAISFVGVIGFIGLVAPHIARMLVGEDQRFFIPLSMLCGALLLSTASVLSKTIVPGALFPIGIVTAIIGVPFFFWLILGKRRRHA</sequence>
<feature type="transmembrane region" description="Helical" evidence="8">
    <location>
        <begin position="323"/>
        <end position="344"/>
    </location>
</feature>
<proteinExistence type="inferred from homology"/>
<evidence type="ECO:0000313" key="10">
    <source>
        <dbReference type="Proteomes" id="UP001180487"/>
    </source>
</evidence>
<feature type="transmembrane region" description="Helical" evidence="8">
    <location>
        <begin position="23"/>
        <end position="42"/>
    </location>
</feature>